<keyword evidence="4" id="KW-1185">Reference proteome</keyword>
<dbReference type="EMBL" id="CP039690">
    <property type="protein sequence ID" value="QCI69190.1"/>
    <property type="molecule type" value="Genomic_DNA"/>
</dbReference>
<dbReference type="AlphaFoldDB" id="A0A4D7BDZ7"/>
<sequence length="443" mass="47694">MTMASFAFARPMPREEAQPNRVLAHFDAAGAGRANPRSGDRLVGPAVGAGTGRAVVYPAVNREAKSDLLVERARLRPSLTAAQPTTALLQAPADLTTIARFSHDPAVERTDTEHSPLALGGVQLASIAPEAVLDDRSAAARLGLAGPAIGPADPVVAEDRPSNGQSHNGQSTDSQSTDGRSGDERRFATELTEERAGIAISGDGPLARAGAGFGAPALPLENEPFRVATTHEPVAGFDPILGAFATDRRGDRPDPALARAFRTPGPLRLEEPSPARLTRTGHPVLALALSGPALARAEKCLSEAVYWEARSEPERGQMAVAQVVVNRAVSGFYPRDICGVVYQNAHRYLACQFTFACEGRRSLAPTEVEPWTQASRIARDMLAGRTWIAEVGHATHYHATYVRPWWARSMNRLQQIGVHVFYRPRQWDPLPQVQLTQQPPHQS</sequence>
<dbReference type="GO" id="GO:0016787">
    <property type="term" value="F:hydrolase activity"/>
    <property type="evidence" value="ECO:0007669"/>
    <property type="project" value="UniProtKB-KW"/>
</dbReference>
<evidence type="ECO:0000259" key="2">
    <source>
        <dbReference type="Pfam" id="PF07486"/>
    </source>
</evidence>
<evidence type="ECO:0000313" key="3">
    <source>
        <dbReference type="EMBL" id="QCI69190.1"/>
    </source>
</evidence>
<evidence type="ECO:0000256" key="1">
    <source>
        <dbReference type="SAM" id="MobiDB-lite"/>
    </source>
</evidence>
<gene>
    <name evidence="3" type="ORF">E8M01_12595</name>
</gene>
<feature type="compositionally biased region" description="Polar residues" evidence="1">
    <location>
        <begin position="162"/>
        <end position="179"/>
    </location>
</feature>
<evidence type="ECO:0000313" key="4">
    <source>
        <dbReference type="Proteomes" id="UP000298781"/>
    </source>
</evidence>
<dbReference type="OrthoDB" id="9785345at2"/>
<accession>A0A4D7BDZ7</accession>
<dbReference type="Gene3D" id="1.10.10.2520">
    <property type="entry name" value="Cell wall hydrolase SleB, domain 1"/>
    <property type="match status" value="1"/>
</dbReference>
<organism evidence="3 4">
    <name type="scientific">Phreatobacter stygius</name>
    <dbReference type="NCBI Taxonomy" id="1940610"/>
    <lineage>
        <taxon>Bacteria</taxon>
        <taxon>Pseudomonadati</taxon>
        <taxon>Pseudomonadota</taxon>
        <taxon>Alphaproteobacteria</taxon>
        <taxon>Hyphomicrobiales</taxon>
        <taxon>Phreatobacteraceae</taxon>
        <taxon>Phreatobacter</taxon>
    </lineage>
</organism>
<dbReference type="Pfam" id="PF07486">
    <property type="entry name" value="Hydrolase_2"/>
    <property type="match status" value="1"/>
</dbReference>
<dbReference type="KEGG" id="pstg:E8M01_12595"/>
<proteinExistence type="predicted"/>
<name>A0A4D7BDZ7_9HYPH</name>
<reference evidence="3 4" key="1">
    <citation type="submission" date="2019-04" db="EMBL/GenBank/DDBJ databases">
        <title>Phreatobacter aquaticus sp. nov.</title>
        <authorList>
            <person name="Choi A."/>
        </authorList>
    </citation>
    <scope>NUCLEOTIDE SEQUENCE [LARGE SCALE GENOMIC DNA]</scope>
    <source>
        <strain evidence="3 4">KCTC 52518</strain>
    </source>
</reference>
<dbReference type="InterPro" id="IPR011105">
    <property type="entry name" value="Cell_wall_hydrolase_SleB"/>
</dbReference>
<protein>
    <submittedName>
        <fullName evidence="3">Cell wall hydrolase</fullName>
    </submittedName>
</protein>
<feature type="region of interest" description="Disordered" evidence="1">
    <location>
        <begin position="151"/>
        <end position="185"/>
    </location>
</feature>
<dbReference type="Proteomes" id="UP000298781">
    <property type="component" value="Chromosome"/>
</dbReference>
<feature type="domain" description="Cell wall hydrolase SleB" evidence="2">
    <location>
        <begin position="311"/>
        <end position="422"/>
    </location>
</feature>
<keyword evidence="3" id="KW-0378">Hydrolase</keyword>
<dbReference type="InterPro" id="IPR042047">
    <property type="entry name" value="SleB_dom1"/>
</dbReference>